<keyword evidence="3" id="KW-0378">Hydrolase</keyword>
<evidence type="ECO:0000259" key="2">
    <source>
        <dbReference type="SMART" id="SM00507"/>
    </source>
</evidence>
<dbReference type="Proteomes" id="UP000319502">
    <property type="component" value="Unassembled WGS sequence"/>
</dbReference>
<feature type="compositionally biased region" description="Low complexity" evidence="1">
    <location>
        <begin position="83"/>
        <end position="93"/>
    </location>
</feature>
<keyword evidence="4" id="KW-1185">Reference proteome</keyword>
<feature type="domain" description="HNH nuclease" evidence="2">
    <location>
        <begin position="5"/>
        <end position="57"/>
    </location>
</feature>
<protein>
    <submittedName>
        <fullName evidence="3">HNH endonuclease</fullName>
    </submittedName>
</protein>
<dbReference type="EMBL" id="VMNK01000015">
    <property type="protein sequence ID" value="TVO53474.1"/>
    <property type="molecule type" value="Genomic_DNA"/>
</dbReference>
<accession>A0A557QKQ1</accession>
<evidence type="ECO:0000313" key="3">
    <source>
        <dbReference type="EMBL" id="TVO53474.1"/>
    </source>
</evidence>
<dbReference type="CDD" id="cd00085">
    <property type="entry name" value="HNHc"/>
    <property type="match status" value="1"/>
</dbReference>
<reference evidence="3 4" key="1">
    <citation type="submission" date="2019-07" db="EMBL/GenBank/DDBJ databases">
        <title>The pathways for chlorine oxyanion respiration interact through the shared metabolite chlorate.</title>
        <authorList>
            <person name="Barnum T.P."/>
            <person name="Cheng Y."/>
            <person name="Hill K.A."/>
            <person name="Lucas L.N."/>
            <person name="Carlson H.K."/>
            <person name="Coates J.D."/>
        </authorList>
    </citation>
    <scope>NUCLEOTIDE SEQUENCE [LARGE SCALE GENOMIC DNA]</scope>
    <source>
        <strain evidence="3 4">SFB-3</strain>
    </source>
</reference>
<keyword evidence="3" id="KW-0540">Nuclease</keyword>
<gene>
    <name evidence="3" type="ORF">FHP91_15510</name>
</gene>
<dbReference type="InterPro" id="IPR029471">
    <property type="entry name" value="HNH_5"/>
</dbReference>
<keyword evidence="3" id="KW-0255">Endonuclease</keyword>
<proteinExistence type="predicted"/>
<dbReference type="OrthoDB" id="9802901at2"/>
<feature type="region of interest" description="Disordered" evidence="1">
    <location>
        <begin position="83"/>
        <end position="102"/>
    </location>
</feature>
<dbReference type="InterPro" id="IPR003615">
    <property type="entry name" value="HNH_nuc"/>
</dbReference>
<dbReference type="SMART" id="SM00507">
    <property type="entry name" value="HNHc"/>
    <property type="match status" value="1"/>
</dbReference>
<organism evidence="3 4">
    <name type="scientific">Denitromonas halophila</name>
    <dbReference type="NCBI Taxonomy" id="1629404"/>
    <lineage>
        <taxon>Bacteria</taxon>
        <taxon>Pseudomonadati</taxon>
        <taxon>Pseudomonadota</taxon>
        <taxon>Betaproteobacteria</taxon>
        <taxon>Rhodocyclales</taxon>
        <taxon>Zoogloeaceae</taxon>
        <taxon>Denitromonas</taxon>
    </lineage>
</organism>
<dbReference type="Pfam" id="PF14279">
    <property type="entry name" value="HNH_5"/>
    <property type="match status" value="1"/>
</dbReference>
<name>A0A557QKQ1_9RHOO</name>
<dbReference type="AlphaFoldDB" id="A0A557QKQ1"/>
<sequence>MPTKPLDRLMFVQGGLCFFCKQPLPKAEASVEHLFASSNGGSNNDENCVACCKSVNALLGSMSLKEKFQVVLNQKGQFKCPNSVTSTKTATPSKKPPKAPSVAKTKDDKFAFVVANLKRRGNSKPRTLKTLTTTIASLYPKGLSKAELASLLQQLQSTGKVTVKENKVAYSL</sequence>
<evidence type="ECO:0000256" key="1">
    <source>
        <dbReference type="SAM" id="MobiDB-lite"/>
    </source>
</evidence>
<evidence type="ECO:0000313" key="4">
    <source>
        <dbReference type="Proteomes" id="UP000319502"/>
    </source>
</evidence>
<comment type="caution">
    <text evidence="3">The sequence shown here is derived from an EMBL/GenBank/DDBJ whole genome shotgun (WGS) entry which is preliminary data.</text>
</comment>
<dbReference type="Gene3D" id="1.10.30.50">
    <property type="match status" value="1"/>
</dbReference>
<dbReference type="GO" id="GO:0004519">
    <property type="term" value="F:endonuclease activity"/>
    <property type="evidence" value="ECO:0007669"/>
    <property type="project" value="UniProtKB-KW"/>
</dbReference>